<feature type="region of interest" description="Interaction with substrate tRNA" evidence="10">
    <location>
        <begin position="41"/>
        <end position="44"/>
    </location>
</feature>
<dbReference type="EMBL" id="RZIJ01000001">
    <property type="protein sequence ID" value="RUQ75684.1"/>
    <property type="molecule type" value="Genomic_DNA"/>
</dbReference>
<evidence type="ECO:0000256" key="4">
    <source>
        <dbReference type="ARBA" id="ARBA00022679"/>
    </source>
</evidence>
<dbReference type="EC" id="2.5.1.75" evidence="10"/>
<dbReference type="Pfam" id="PF01715">
    <property type="entry name" value="IPPT"/>
    <property type="match status" value="1"/>
</dbReference>
<feature type="site" description="Interaction with substrate tRNA" evidence="10">
    <location>
        <position position="129"/>
    </location>
</feature>
<evidence type="ECO:0000256" key="13">
    <source>
        <dbReference type="RuleBase" id="RU003785"/>
    </source>
</evidence>
<keyword evidence="15" id="KW-1185">Reference proteome</keyword>
<name>A0A3S0X221_9PROT</name>
<dbReference type="PANTHER" id="PTHR11088:SF60">
    <property type="entry name" value="TRNA DIMETHYLALLYLTRANSFERASE"/>
    <property type="match status" value="1"/>
</dbReference>
<keyword evidence="5 10" id="KW-0819">tRNA processing</keyword>
<evidence type="ECO:0000256" key="3">
    <source>
        <dbReference type="ARBA" id="ARBA00005842"/>
    </source>
</evidence>
<evidence type="ECO:0000313" key="14">
    <source>
        <dbReference type="EMBL" id="RUQ75684.1"/>
    </source>
</evidence>
<comment type="caution">
    <text evidence="10">Lacks conserved residue(s) required for the propagation of feature annotation.</text>
</comment>
<comment type="similarity">
    <text evidence="3 10 13">Belongs to the IPP transferase family.</text>
</comment>
<evidence type="ECO:0000256" key="10">
    <source>
        <dbReference type="HAMAP-Rule" id="MF_00185"/>
    </source>
</evidence>
<accession>A0A3S0X221</accession>
<keyword evidence="7 10" id="KW-0067">ATP-binding</keyword>
<feature type="binding site" evidence="10">
    <location>
        <begin position="16"/>
        <end position="23"/>
    </location>
    <ligand>
        <name>ATP</name>
        <dbReference type="ChEBI" id="CHEBI:30616"/>
    </ligand>
</feature>
<gene>
    <name evidence="10 14" type="primary">miaA</name>
    <name evidence="14" type="ORF">EJ913_00770</name>
</gene>
<evidence type="ECO:0000256" key="9">
    <source>
        <dbReference type="ARBA" id="ARBA00049563"/>
    </source>
</evidence>
<evidence type="ECO:0000256" key="7">
    <source>
        <dbReference type="ARBA" id="ARBA00022840"/>
    </source>
</evidence>
<comment type="catalytic activity">
    <reaction evidence="9 10 11">
        <text>adenosine(37) in tRNA + dimethylallyl diphosphate = N(6)-dimethylallyladenosine(37) in tRNA + diphosphate</text>
        <dbReference type="Rhea" id="RHEA:26482"/>
        <dbReference type="Rhea" id="RHEA-COMP:10162"/>
        <dbReference type="Rhea" id="RHEA-COMP:10375"/>
        <dbReference type="ChEBI" id="CHEBI:33019"/>
        <dbReference type="ChEBI" id="CHEBI:57623"/>
        <dbReference type="ChEBI" id="CHEBI:74411"/>
        <dbReference type="ChEBI" id="CHEBI:74415"/>
        <dbReference type="EC" id="2.5.1.75"/>
    </reaction>
</comment>
<feature type="binding site" evidence="10">
    <location>
        <begin position="18"/>
        <end position="23"/>
    </location>
    <ligand>
        <name>substrate</name>
    </ligand>
</feature>
<comment type="subunit">
    <text evidence="10">Monomer.</text>
</comment>
<keyword evidence="4 10" id="KW-0808">Transferase</keyword>
<comment type="caution">
    <text evidence="14">The sequence shown here is derived from an EMBL/GenBank/DDBJ whole genome shotgun (WGS) entry which is preliminary data.</text>
</comment>
<proteinExistence type="inferred from homology"/>
<evidence type="ECO:0000256" key="8">
    <source>
        <dbReference type="ARBA" id="ARBA00022842"/>
    </source>
</evidence>
<dbReference type="InterPro" id="IPR039657">
    <property type="entry name" value="Dimethylallyltransferase"/>
</dbReference>
<dbReference type="Proteomes" id="UP000280346">
    <property type="component" value="Unassembled WGS sequence"/>
</dbReference>
<dbReference type="SUPFAM" id="SSF52540">
    <property type="entry name" value="P-loop containing nucleoside triphosphate hydrolases"/>
    <property type="match status" value="2"/>
</dbReference>
<feature type="site" description="Interaction with substrate tRNA" evidence="10">
    <location>
        <position position="107"/>
    </location>
</feature>
<dbReference type="InterPro" id="IPR027417">
    <property type="entry name" value="P-loop_NTPase"/>
</dbReference>
<dbReference type="Gene3D" id="1.10.20.140">
    <property type="match status" value="1"/>
</dbReference>
<dbReference type="NCBIfam" id="TIGR00174">
    <property type="entry name" value="miaA"/>
    <property type="match status" value="1"/>
</dbReference>
<dbReference type="PANTHER" id="PTHR11088">
    <property type="entry name" value="TRNA DIMETHYLALLYLTRANSFERASE"/>
    <property type="match status" value="1"/>
</dbReference>
<organism evidence="14 15">
    <name type="scientific">Azospirillum doebereinerae</name>
    <dbReference type="NCBI Taxonomy" id="92933"/>
    <lineage>
        <taxon>Bacteria</taxon>
        <taxon>Pseudomonadati</taxon>
        <taxon>Pseudomonadota</taxon>
        <taxon>Alphaproteobacteria</taxon>
        <taxon>Rhodospirillales</taxon>
        <taxon>Azospirillaceae</taxon>
        <taxon>Azospirillum</taxon>
    </lineage>
</organism>
<evidence type="ECO:0000256" key="6">
    <source>
        <dbReference type="ARBA" id="ARBA00022741"/>
    </source>
</evidence>
<evidence type="ECO:0000256" key="5">
    <source>
        <dbReference type="ARBA" id="ARBA00022694"/>
    </source>
</evidence>
<keyword evidence="6 10" id="KW-0547">Nucleotide-binding</keyword>
<dbReference type="AlphaFoldDB" id="A0A3S0X221"/>
<evidence type="ECO:0000313" key="15">
    <source>
        <dbReference type="Proteomes" id="UP000280346"/>
    </source>
</evidence>
<dbReference type="GO" id="GO:0006400">
    <property type="term" value="P:tRNA modification"/>
    <property type="evidence" value="ECO:0007669"/>
    <property type="project" value="TreeGrafter"/>
</dbReference>
<dbReference type="HAMAP" id="MF_00185">
    <property type="entry name" value="IPP_trans"/>
    <property type="match status" value="1"/>
</dbReference>
<protein>
    <recommendedName>
        <fullName evidence="10">tRNA dimethylallyltransferase</fullName>
        <ecNumber evidence="10">2.5.1.75</ecNumber>
    </recommendedName>
    <alternativeName>
        <fullName evidence="10">Dimethylallyl diphosphate:tRNA dimethylallyltransferase</fullName>
        <shortName evidence="10">DMAPP:tRNA dimethylallyltransferase</shortName>
        <shortName evidence="10">DMATase</shortName>
    </alternativeName>
    <alternativeName>
        <fullName evidence="10">Isopentenyl-diphosphate:tRNA isopentenyltransferase</fullName>
        <shortName evidence="10">IPP transferase</shortName>
        <shortName evidence="10">IPPT</shortName>
        <shortName evidence="10">IPTase</shortName>
    </alternativeName>
</protein>
<comment type="function">
    <text evidence="2 10 12">Catalyzes the transfer of a dimethylallyl group onto the adenine at position 37 in tRNAs that read codons beginning with uridine, leading to the formation of N6-(dimethylallyl)adenosine (i(6)A).</text>
</comment>
<evidence type="ECO:0000256" key="12">
    <source>
        <dbReference type="RuleBase" id="RU003784"/>
    </source>
</evidence>
<dbReference type="InterPro" id="IPR018022">
    <property type="entry name" value="IPT"/>
</dbReference>
<keyword evidence="8 10" id="KW-0460">Magnesium</keyword>
<dbReference type="GO" id="GO:0005524">
    <property type="term" value="F:ATP binding"/>
    <property type="evidence" value="ECO:0007669"/>
    <property type="project" value="UniProtKB-UniRule"/>
</dbReference>
<evidence type="ECO:0000256" key="2">
    <source>
        <dbReference type="ARBA" id="ARBA00003213"/>
    </source>
</evidence>
<sequence>MDRKMSEHTDVVVIGGPTASGKSGLALDVAEAFGGTVINADSMQLYAELDVVTARPPAGDLARAPHRLYGVLPAAERGSAARWRAMVLAEIAEAKAAGRLPIVVGGTGLYLRALMQGLSEVPPIPDAVRAAAHARLEALGGEAFRAALVERDPDSAKLNPGDTTRLTRAWEVLEATGHTLTHWQTQTGQGAPEGMRFAVVVLDPPRADLYALCDRRFLLMMEQGALEEVRRFDRIVESQALAPDLPALKALGVPELRRHLRGELALDEAIALAQQSTRRYAKRQVTWFRHQLAERPPHTAPHGCHTVDSLCSLAQRSAILAHLRTILDR</sequence>
<evidence type="ECO:0000256" key="1">
    <source>
        <dbReference type="ARBA" id="ARBA00001946"/>
    </source>
</evidence>
<dbReference type="OrthoDB" id="9776390at2"/>
<reference evidence="14 15" key="1">
    <citation type="submission" date="2018-12" db="EMBL/GenBank/DDBJ databases">
        <authorList>
            <person name="Yang Y."/>
        </authorList>
    </citation>
    <scope>NUCLEOTIDE SEQUENCE [LARGE SCALE GENOMIC DNA]</scope>
    <source>
        <strain evidence="14 15">GSF71</strain>
    </source>
</reference>
<dbReference type="Gene3D" id="3.40.50.300">
    <property type="entry name" value="P-loop containing nucleotide triphosphate hydrolases"/>
    <property type="match status" value="1"/>
</dbReference>
<dbReference type="GO" id="GO:0052381">
    <property type="term" value="F:tRNA dimethylallyltransferase activity"/>
    <property type="evidence" value="ECO:0007669"/>
    <property type="project" value="UniProtKB-UniRule"/>
</dbReference>
<evidence type="ECO:0000256" key="11">
    <source>
        <dbReference type="RuleBase" id="RU003783"/>
    </source>
</evidence>
<comment type="cofactor">
    <cofactor evidence="1 10">
        <name>Mg(2+)</name>
        <dbReference type="ChEBI" id="CHEBI:18420"/>
    </cofactor>
</comment>